<gene>
    <name evidence="2" type="ORF">GLS40_01410</name>
</gene>
<feature type="domain" description="RCK N-terminal" evidence="1">
    <location>
        <begin position="3"/>
        <end position="119"/>
    </location>
</feature>
<dbReference type="Pfam" id="PF02254">
    <property type="entry name" value="TrkA_N"/>
    <property type="match status" value="1"/>
</dbReference>
<dbReference type="AlphaFoldDB" id="A0A844W0P7"/>
<proteinExistence type="predicted"/>
<dbReference type="PANTHER" id="PTHR43833">
    <property type="entry name" value="POTASSIUM CHANNEL PROTEIN 2-RELATED-RELATED"/>
    <property type="match status" value="1"/>
</dbReference>
<organism evidence="2 3">
    <name type="scientific">Pseudooceanicola pacificus</name>
    <dbReference type="NCBI Taxonomy" id="2676438"/>
    <lineage>
        <taxon>Bacteria</taxon>
        <taxon>Pseudomonadati</taxon>
        <taxon>Pseudomonadota</taxon>
        <taxon>Alphaproteobacteria</taxon>
        <taxon>Rhodobacterales</taxon>
        <taxon>Paracoccaceae</taxon>
        <taxon>Pseudooceanicola</taxon>
    </lineage>
</organism>
<dbReference type="RefSeq" id="WP_160380811.1">
    <property type="nucleotide sequence ID" value="NZ_WNXQ01000001.1"/>
</dbReference>
<dbReference type="GO" id="GO:0008324">
    <property type="term" value="F:monoatomic cation transmembrane transporter activity"/>
    <property type="evidence" value="ECO:0007669"/>
    <property type="project" value="InterPro"/>
</dbReference>
<dbReference type="PANTHER" id="PTHR43833:SF7">
    <property type="entry name" value="KTR SYSTEM POTASSIUM UPTAKE PROTEIN C"/>
    <property type="match status" value="1"/>
</dbReference>
<evidence type="ECO:0000313" key="2">
    <source>
        <dbReference type="EMBL" id="MWB76675.1"/>
    </source>
</evidence>
<comment type="caution">
    <text evidence="2">The sequence shown here is derived from an EMBL/GenBank/DDBJ whole genome shotgun (WGS) entry which is preliminary data.</text>
</comment>
<dbReference type="InterPro" id="IPR036291">
    <property type="entry name" value="NAD(P)-bd_dom_sf"/>
</dbReference>
<dbReference type="InterPro" id="IPR036721">
    <property type="entry name" value="RCK_C_sf"/>
</dbReference>
<dbReference type="Gene3D" id="3.30.70.1450">
    <property type="entry name" value="Regulator of K+ conductance, C-terminal domain"/>
    <property type="match status" value="1"/>
</dbReference>
<accession>A0A844W0P7</accession>
<dbReference type="SUPFAM" id="SSF51735">
    <property type="entry name" value="NAD(P)-binding Rossmann-fold domains"/>
    <property type="match status" value="1"/>
</dbReference>
<name>A0A844W0P7_9RHOB</name>
<dbReference type="EMBL" id="WNXQ01000001">
    <property type="protein sequence ID" value="MWB76675.1"/>
    <property type="molecule type" value="Genomic_DNA"/>
</dbReference>
<evidence type="ECO:0000259" key="1">
    <source>
        <dbReference type="PROSITE" id="PS51201"/>
    </source>
</evidence>
<reference evidence="2 3" key="1">
    <citation type="submission" date="2019-11" db="EMBL/GenBank/DDBJ databases">
        <title>Pseudooceanicola pacifica sp. nov., isolated from deep-sea sediment of the Pacific Ocean.</title>
        <authorList>
            <person name="Lyu L."/>
        </authorList>
    </citation>
    <scope>NUCLEOTIDE SEQUENCE [LARGE SCALE GENOMIC DNA]</scope>
    <source>
        <strain evidence="2 3">216_PA32_1</strain>
    </source>
</reference>
<dbReference type="SUPFAM" id="SSF116726">
    <property type="entry name" value="TrkA C-terminal domain-like"/>
    <property type="match status" value="1"/>
</dbReference>
<protein>
    <submittedName>
        <fullName evidence="2">TrkA family potassium uptake protein</fullName>
    </submittedName>
</protein>
<dbReference type="InterPro" id="IPR003148">
    <property type="entry name" value="RCK_N"/>
</dbReference>
<sequence length="218" mass="23888">MSRNSFAIIGLGNFGGTVALELMRYGKYVIGIDRDERIVSNFAEEISQALIADSRDEGALRESGVGECDVALISMGEDLESSVLTAINLKMLGVELVWAKAVSRTHHRILTKLGVDRVIHPEEEMGRHAAQVLNNPFVRDYVSLGNGSHVFYLLAPGKLNGKALSDLELTEKHQLRCLGVMRGTEFICDGTNDCHLKEGDRMMILGTRARLGAFADSI</sequence>
<dbReference type="InterPro" id="IPR050721">
    <property type="entry name" value="Trk_Ktr_HKT_K-transport"/>
</dbReference>
<dbReference type="PROSITE" id="PS51201">
    <property type="entry name" value="RCK_N"/>
    <property type="match status" value="1"/>
</dbReference>
<dbReference type="Proteomes" id="UP000443843">
    <property type="component" value="Unassembled WGS sequence"/>
</dbReference>
<evidence type="ECO:0000313" key="3">
    <source>
        <dbReference type="Proteomes" id="UP000443843"/>
    </source>
</evidence>
<dbReference type="Gene3D" id="3.40.50.720">
    <property type="entry name" value="NAD(P)-binding Rossmann-like Domain"/>
    <property type="match status" value="1"/>
</dbReference>
<keyword evidence="3" id="KW-1185">Reference proteome</keyword>
<dbReference type="GO" id="GO:0006813">
    <property type="term" value="P:potassium ion transport"/>
    <property type="evidence" value="ECO:0007669"/>
    <property type="project" value="InterPro"/>
</dbReference>